<protein>
    <submittedName>
        <fullName evidence="2">DUF6220 domain-containing protein</fullName>
    </submittedName>
</protein>
<keyword evidence="1" id="KW-0812">Transmembrane</keyword>
<dbReference type="InterPro" id="IPR046192">
    <property type="entry name" value="DUF6220"/>
</dbReference>
<proteinExistence type="predicted"/>
<sequence>MQAGSVIFKVLAWIFLICIVSQVFIAGLAIFSDADNWSVHTSFVKTFALAPLIMFLMTFVGGIKGLKRWVSLGLFALVVFQFLSIQVFSSSSIIAALHPVVALLLFWGAVVTVKKNAKEA</sequence>
<dbReference type="Proteomes" id="UP001596113">
    <property type="component" value="Unassembled WGS sequence"/>
</dbReference>
<reference evidence="3" key="1">
    <citation type="journal article" date="2019" name="Int. J. Syst. Evol. Microbiol.">
        <title>The Global Catalogue of Microorganisms (GCM) 10K type strain sequencing project: providing services to taxonomists for standard genome sequencing and annotation.</title>
        <authorList>
            <consortium name="The Broad Institute Genomics Platform"/>
            <consortium name="The Broad Institute Genome Sequencing Center for Infectious Disease"/>
            <person name="Wu L."/>
            <person name="Ma J."/>
        </authorList>
    </citation>
    <scope>NUCLEOTIDE SEQUENCE [LARGE SCALE GENOMIC DNA]</scope>
    <source>
        <strain evidence="3">CGMCC 1.18575</strain>
    </source>
</reference>
<dbReference type="EMBL" id="JBHSMI010000002">
    <property type="protein sequence ID" value="MFC5401353.1"/>
    <property type="molecule type" value="Genomic_DNA"/>
</dbReference>
<keyword evidence="1" id="KW-1133">Transmembrane helix</keyword>
<comment type="caution">
    <text evidence="2">The sequence shown here is derived from an EMBL/GenBank/DDBJ whole genome shotgun (WGS) entry which is preliminary data.</text>
</comment>
<feature type="transmembrane region" description="Helical" evidence="1">
    <location>
        <begin position="12"/>
        <end position="31"/>
    </location>
</feature>
<gene>
    <name evidence="2" type="ORF">ACFPOF_01280</name>
</gene>
<accession>A0ABW0HKA6</accession>
<organism evidence="2 3">
    <name type="scientific">Cohnella soli</name>
    <dbReference type="NCBI Taxonomy" id="425005"/>
    <lineage>
        <taxon>Bacteria</taxon>
        <taxon>Bacillati</taxon>
        <taxon>Bacillota</taxon>
        <taxon>Bacilli</taxon>
        <taxon>Bacillales</taxon>
        <taxon>Paenibacillaceae</taxon>
        <taxon>Cohnella</taxon>
    </lineage>
</organism>
<keyword evidence="1" id="KW-0472">Membrane</keyword>
<feature type="transmembrane region" description="Helical" evidence="1">
    <location>
        <begin position="43"/>
        <end position="62"/>
    </location>
</feature>
<evidence type="ECO:0000256" key="1">
    <source>
        <dbReference type="SAM" id="Phobius"/>
    </source>
</evidence>
<feature type="transmembrane region" description="Helical" evidence="1">
    <location>
        <begin position="69"/>
        <end position="87"/>
    </location>
</feature>
<evidence type="ECO:0000313" key="2">
    <source>
        <dbReference type="EMBL" id="MFC5401353.1"/>
    </source>
</evidence>
<evidence type="ECO:0000313" key="3">
    <source>
        <dbReference type="Proteomes" id="UP001596113"/>
    </source>
</evidence>
<name>A0ABW0HKA6_9BACL</name>
<feature type="transmembrane region" description="Helical" evidence="1">
    <location>
        <begin position="93"/>
        <end position="113"/>
    </location>
</feature>
<dbReference type="RefSeq" id="WP_378128828.1">
    <property type="nucleotide sequence ID" value="NZ_JBHSMI010000002.1"/>
</dbReference>
<keyword evidence="3" id="KW-1185">Reference proteome</keyword>
<dbReference type="Pfam" id="PF19728">
    <property type="entry name" value="DUF6220"/>
    <property type="match status" value="1"/>
</dbReference>